<dbReference type="RefSeq" id="WP_004026276.1">
    <property type="nucleotide sequence ID" value="NZ_CAMXZD010000004.1"/>
</dbReference>
<evidence type="ECO:0000313" key="5">
    <source>
        <dbReference type="Proteomes" id="UP000318231"/>
    </source>
</evidence>
<proteinExistence type="predicted"/>
<sequence>MNTKEITQAFLYKSKLFRIQYLFLDVWDEKQYLKIDVIEDLRFINKWNINKIKALNHKTKEGDENAC</sequence>
<dbReference type="EMBL" id="QOKT01000027">
    <property type="protein sequence ID" value="RCJ00548.1"/>
    <property type="molecule type" value="Genomic_DNA"/>
</dbReference>
<gene>
    <name evidence="3" type="ORF">DSQ42_02920</name>
    <name evidence="2" type="ORF">FJM05_02785</name>
    <name evidence="1" type="ORF">LH652_02685</name>
</gene>
<protein>
    <submittedName>
        <fullName evidence="2">Uncharacterized protein</fullName>
    </submittedName>
</protein>
<organism evidence="2 5">
    <name type="scientific">Ureaplasma urealyticum</name>
    <name type="common">Ureaplasma urealyticum biotype 2</name>
    <dbReference type="NCBI Taxonomy" id="2130"/>
    <lineage>
        <taxon>Bacteria</taxon>
        <taxon>Bacillati</taxon>
        <taxon>Mycoplasmatota</taxon>
        <taxon>Mycoplasmoidales</taxon>
        <taxon>Mycoplasmoidaceae</taxon>
        <taxon>Ureaplasma</taxon>
    </lineage>
</organism>
<name>A0AAP9AAF5_UREUR</name>
<dbReference type="Proteomes" id="UP000318231">
    <property type="component" value="Chromosome"/>
</dbReference>
<accession>A0AAP9AAF5</accession>
<reference evidence="1 6" key="3">
    <citation type="submission" date="2021-10" db="EMBL/GenBank/DDBJ databases">
        <title>Sequencing the mobilome of antimicrobial resistant bacterial isolates spanning a range of GC content: The potential of a sustainable low cost, low infrastructure approach for surveillance with Oxford Nanopore sequencing.</title>
        <authorList>
            <person name="Sands K."/>
        </authorList>
    </citation>
    <scope>NUCLEOTIDE SEQUENCE [LARGE SCALE GENOMIC DNA]</scope>
    <source>
        <strain evidence="1 6">MIN-202</strain>
    </source>
</reference>
<dbReference type="Proteomes" id="UP001201240">
    <property type="component" value="Unassembled WGS sequence"/>
</dbReference>
<dbReference type="EMBL" id="JAJBIS010000001">
    <property type="protein sequence ID" value="MCF1349186.1"/>
    <property type="molecule type" value="Genomic_DNA"/>
</dbReference>
<evidence type="ECO:0000313" key="1">
    <source>
        <dbReference type="EMBL" id="MCF1349186.1"/>
    </source>
</evidence>
<evidence type="ECO:0000313" key="2">
    <source>
        <dbReference type="EMBL" id="QDI65090.1"/>
    </source>
</evidence>
<dbReference type="Proteomes" id="UP000253077">
    <property type="component" value="Unassembled WGS sequence"/>
</dbReference>
<evidence type="ECO:0000313" key="3">
    <source>
        <dbReference type="EMBL" id="RCJ00548.1"/>
    </source>
</evidence>
<dbReference type="EMBL" id="CP041200">
    <property type="protein sequence ID" value="QDI65090.1"/>
    <property type="molecule type" value="Genomic_DNA"/>
</dbReference>
<evidence type="ECO:0000313" key="6">
    <source>
        <dbReference type="Proteomes" id="UP001201240"/>
    </source>
</evidence>
<reference evidence="2 5" key="2">
    <citation type="submission" date="2019-07" db="EMBL/GenBank/DDBJ databases">
        <title>Comparative genomics of three clinical Ureaplasma species: analysis of their core genomes and virulence factors.</title>
        <authorList>
            <person name="Yang T."/>
            <person name="Zhang Y."/>
            <person name="Li X."/>
            <person name="Kong Y."/>
            <person name="Yu H."/>
            <person name="Ruan Z."/>
            <person name="Xie X."/>
            <person name="Zhang J."/>
        </authorList>
    </citation>
    <scope>NUCLEOTIDE SEQUENCE [LARGE SCALE GENOMIC DNA]</scope>
    <source>
        <strain evidence="2 5">132</strain>
    </source>
</reference>
<dbReference type="AlphaFoldDB" id="A0AAP9AAF5"/>
<reference evidence="3 4" key="1">
    <citation type="submission" date="2018-07" db="EMBL/GenBank/DDBJ databases">
        <title>Ureaplasma urealyticum 1000 the multidrug-resistant clinical isolate obtained from scrapings of the urogenital tract of a woman with inflammatory diseases of the reproductive organs.</title>
        <authorList>
            <person name="Kolesnikova E.A."/>
            <person name="Alekseeva A.E."/>
            <person name="Brusnigina N.F."/>
            <person name="Makhova M.A."/>
        </authorList>
    </citation>
    <scope>NUCLEOTIDE SEQUENCE [LARGE SCALE GENOMIC DNA]</scope>
    <source>
        <strain evidence="3 4">1000</strain>
    </source>
</reference>
<evidence type="ECO:0000313" key="4">
    <source>
        <dbReference type="Proteomes" id="UP000253077"/>
    </source>
</evidence>